<reference evidence="3" key="1">
    <citation type="submission" date="2016-10" db="EMBL/GenBank/DDBJ databases">
        <authorList>
            <person name="Varghese N."/>
            <person name="Submissions S."/>
        </authorList>
    </citation>
    <scope>NUCLEOTIDE SEQUENCE [LARGE SCALE GENOMIC DNA]</scope>
    <source>
        <strain evidence="3">S6-262</strain>
    </source>
</reference>
<gene>
    <name evidence="2" type="ORF">SAMN05192583_3706</name>
</gene>
<organism evidence="2 3">
    <name type="scientific">Sphingomonas gellani</name>
    <dbReference type="NCBI Taxonomy" id="1166340"/>
    <lineage>
        <taxon>Bacteria</taxon>
        <taxon>Pseudomonadati</taxon>
        <taxon>Pseudomonadota</taxon>
        <taxon>Alphaproteobacteria</taxon>
        <taxon>Sphingomonadales</taxon>
        <taxon>Sphingomonadaceae</taxon>
        <taxon>Sphingomonas</taxon>
    </lineage>
</organism>
<evidence type="ECO:0000256" key="1">
    <source>
        <dbReference type="SAM" id="MobiDB-lite"/>
    </source>
</evidence>
<dbReference type="STRING" id="1166340.SAMN05192583_3706"/>
<dbReference type="OrthoDB" id="5497831at2"/>
<feature type="compositionally biased region" description="Acidic residues" evidence="1">
    <location>
        <begin position="226"/>
        <end position="238"/>
    </location>
</feature>
<accession>A0A1H8JX98</accession>
<evidence type="ECO:0000313" key="2">
    <source>
        <dbReference type="EMBL" id="SEN85135.1"/>
    </source>
</evidence>
<proteinExistence type="predicted"/>
<evidence type="ECO:0000313" key="3">
    <source>
        <dbReference type="Proteomes" id="UP000199206"/>
    </source>
</evidence>
<keyword evidence="3" id="KW-1185">Reference proteome</keyword>
<dbReference type="RefSeq" id="WP_093667184.1">
    <property type="nucleotide sequence ID" value="NZ_FOCF01000017.1"/>
</dbReference>
<dbReference type="AlphaFoldDB" id="A0A1H8JX98"/>
<dbReference type="EMBL" id="FOCF01000017">
    <property type="protein sequence ID" value="SEN85135.1"/>
    <property type="molecule type" value="Genomic_DNA"/>
</dbReference>
<protein>
    <submittedName>
        <fullName evidence="2">Uncharacterized protein</fullName>
    </submittedName>
</protein>
<sequence>MPLISIFENAPESVAKFSIEQVVSTAGDGTLKDDSTCSAELREYLGKVGTGEIARYVDHCLSVAFPKNGMVLQDLVNELGRRLDYVATNGRYQGVQGKIGFDGLWLSPEGHTLVVEVKTTDAYRLSLDTLATYRARLAEAGKLSAESSILIVVGRQDTGELEAQIRGSRHAWDIRVISAEALIKLVLLKENTEAAETGLKMRSLLTPIEYTRLDRMVDVMFTTATDVEEEPEPDEQAGDEPISATPASDTTKAAPAIVTAADLATTGKGTWHFTDAQLLQAKREDVIAALGRRETASLVRKSRALYWNAQRDVRAACSMSKRYAGKNQAPYWYAYHPQWDTFLGEADRGFFVLGCMDLETAFAVPHAAMQPLLSSLHTTTNKGGTTYWHIHLIEQDAGLAISVPKSAALDLSPFQIAVS</sequence>
<feature type="region of interest" description="Disordered" evidence="1">
    <location>
        <begin position="225"/>
        <end position="251"/>
    </location>
</feature>
<name>A0A1H8JX98_9SPHN</name>
<dbReference type="Proteomes" id="UP000199206">
    <property type="component" value="Unassembled WGS sequence"/>
</dbReference>